<feature type="region of interest" description="Disordered" evidence="1">
    <location>
        <begin position="1"/>
        <end position="34"/>
    </location>
</feature>
<dbReference type="Proteomes" id="UP001054837">
    <property type="component" value="Unassembled WGS sequence"/>
</dbReference>
<evidence type="ECO:0000313" key="3">
    <source>
        <dbReference type="Proteomes" id="UP001054837"/>
    </source>
</evidence>
<gene>
    <name evidence="2" type="ORF">CDAR_616601</name>
</gene>
<protein>
    <submittedName>
        <fullName evidence="2">Uncharacterized protein</fullName>
    </submittedName>
</protein>
<accession>A0AAV4VT43</accession>
<keyword evidence="3" id="KW-1185">Reference proteome</keyword>
<sequence length="115" mass="12624">MGERSPASPLDIDPTFSNDPPRASSPSPPHHHPFASVFGMENGLPCTTLQLEKKGGRGGNFPDLIVPESWRRILSLSGWEVFKGEKEKGKECCTCIHGGGIFFYAFFSKINLDLC</sequence>
<evidence type="ECO:0000313" key="2">
    <source>
        <dbReference type="EMBL" id="GIY73502.1"/>
    </source>
</evidence>
<organism evidence="2 3">
    <name type="scientific">Caerostris darwini</name>
    <dbReference type="NCBI Taxonomy" id="1538125"/>
    <lineage>
        <taxon>Eukaryota</taxon>
        <taxon>Metazoa</taxon>
        <taxon>Ecdysozoa</taxon>
        <taxon>Arthropoda</taxon>
        <taxon>Chelicerata</taxon>
        <taxon>Arachnida</taxon>
        <taxon>Araneae</taxon>
        <taxon>Araneomorphae</taxon>
        <taxon>Entelegynae</taxon>
        <taxon>Araneoidea</taxon>
        <taxon>Araneidae</taxon>
        <taxon>Caerostris</taxon>
    </lineage>
</organism>
<dbReference type="EMBL" id="BPLQ01013615">
    <property type="protein sequence ID" value="GIY73502.1"/>
    <property type="molecule type" value="Genomic_DNA"/>
</dbReference>
<name>A0AAV4VT43_9ARAC</name>
<comment type="caution">
    <text evidence="2">The sequence shown here is derived from an EMBL/GenBank/DDBJ whole genome shotgun (WGS) entry which is preliminary data.</text>
</comment>
<evidence type="ECO:0000256" key="1">
    <source>
        <dbReference type="SAM" id="MobiDB-lite"/>
    </source>
</evidence>
<reference evidence="2 3" key="1">
    <citation type="submission" date="2021-06" db="EMBL/GenBank/DDBJ databases">
        <title>Caerostris darwini draft genome.</title>
        <authorList>
            <person name="Kono N."/>
            <person name="Arakawa K."/>
        </authorList>
    </citation>
    <scope>NUCLEOTIDE SEQUENCE [LARGE SCALE GENOMIC DNA]</scope>
</reference>
<dbReference type="AlphaFoldDB" id="A0AAV4VT43"/>
<proteinExistence type="predicted"/>